<name>A0A841L9R0_9SPHN</name>
<evidence type="ECO:0000313" key="3">
    <source>
        <dbReference type="EMBL" id="MBB6229274.1"/>
    </source>
</evidence>
<dbReference type="Proteomes" id="UP000538147">
    <property type="component" value="Unassembled WGS sequence"/>
</dbReference>
<reference evidence="3 4" key="1">
    <citation type="submission" date="2020-08" db="EMBL/GenBank/DDBJ databases">
        <title>Genomic Encyclopedia of Type Strains, Phase IV (KMG-IV): sequencing the most valuable type-strain genomes for metagenomic binning, comparative biology and taxonomic classification.</title>
        <authorList>
            <person name="Goeker M."/>
        </authorList>
    </citation>
    <scope>NUCLEOTIDE SEQUENCE [LARGE SCALE GENOMIC DNA]</scope>
    <source>
        <strain evidence="3 4">DSM 102189</strain>
    </source>
</reference>
<dbReference type="EMBL" id="JACIIV010000038">
    <property type="protein sequence ID" value="MBB6229274.1"/>
    <property type="molecule type" value="Genomic_DNA"/>
</dbReference>
<feature type="domain" description="LysR substrate-binding" evidence="2">
    <location>
        <begin position="52"/>
        <end position="251"/>
    </location>
</feature>
<dbReference type="Gene3D" id="1.10.10.10">
    <property type="entry name" value="Winged helix-like DNA-binding domain superfamily/Winged helix DNA-binding domain"/>
    <property type="match status" value="1"/>
</dbReference>
<dbReference type="InterPro" id="IPR036390">
    <property type="entry name" value="WH_DNA-bd_sf"/>
</dbReference>
<sequence length="261" mass="28582">MARLENAVGATLLEQARTGYVLTETGRQLLEQAEGMERCASAVVTDQVGSAQALTGYVRISASEAFGTWILARRLHEFSSLQPSLTIDLVASGGFLSPSRREADIAIMLARPARGPLVARRLTDYTLGFYAAASYLSRVGVPQTIDHLSEHNLVGFIPDLVQVPQQRLYEEVSANLTPSIRSTSINAQAALVSAGSGIGILPRFVGERLPDVVAVLEREVRLTRTFWLVVHKDVRRLARVDAFVNWLVDVFREEAPLLKGD</sequence>
<protein>
    <submittedName>
        <fullName evidence="3">DNA-binding transcriptional LysR family regulator</fullName>
    </submittedName>
</protein>
<dbReference type="SUPFAM" id="SSF53850">
    <property type="entry name" value="Periplasmic binding protein-like II"/>
    <property type="match status" value="1"/>
</dbReference>
<dbReference type="GO" id="GO:0043565">
    <property type="term" value="F:sequence-specific DNA binding"/>
    <property type="evidence" value="ECO:0007669"/>
    <property type="project" value="TreeGrafter"/>
</dbReference>
<dbReference type="InterPro" id="IPR036388">
    <property type="entry name" value="WH-like_DNA-bd_sf"/>
</dbReference>
<dbReference type="InterPro" id="IPR058163">
    <property type="entry name" value="LysR-type_TF_proteobact-type"/>
</dbReference>
<dbReference type="AlphaFoldDB" id="A0A841L9R0"/>
<dbReference type="PANTHER" id="PTHR30537:SF3">
    <property type="entry name" value="TRANSCRIPTIONAL REGULATORY PROTEIN"/>
    <property type="match status" value="1"/>
</dbReference>
<keyword evidence="4" id="KW-1185">Reference proteome</keyword>
<dbReference type="GO" id="GO:0003700">
    <property type="term" value="F:DNA-binding transcription factor activity"/>
    <property type="evidence" value="ECO:0007669"/>
    <property type="project" value="TreeGrafter"/>
</dbReference>
<dbReference type="Pfam" id="PF03466">
    <property type="entry name" value="LysR_substrate"/>
    <property type="match status" value="1"/>
</dbReference>
<dbReference type="Gene3D" id="3.40.190.290">
    <property type="match status" value="1"/>
</dbReference>
<organism evidence="3 4">
    <name type="scientific">Polymorphobacter multimanifer</name>
    <dbReference type="NCBI Taxonomy" id="1070431"/>
    <lineage>
        <taxon>Bacteria</taxon>
        <taxon>Pseudomonadati</taxon>
        <taxon>Pseudomonadota</taxon>
        <taxon>Alphaproteobacteria</taxon>
        <taxon>Sphingomonadales</taxon>
        <taxon>Sphingosinicellaceae</taxon>
        <taxon>Polymorphobacter</taxon>
    </lineage>
</organism>
<keyword evidence="3" id="KW-0238">DNA-binding</keyword>
<proteinExistence type="inferred from homology"/>
<evidence type="ECO:0000259" key="2">
    <source>
        <dbReference type="Pfam" id="PF03466"/>
    </source>
</evidence>
<evidence type="ECO:0000313" key="4">
    <source>
        <dbReference type="Proteomes" id="UP000538147"/>
    </source>
</evidence>
<dbReference type="SUPFAM" id="SSF46785">
    <property type="entry name" value="Winged helix' DNA-binding domain"/>
    <property type="match status" value="1"/>
</dbReference>
<comment type="caution">
    <text evidence="3">The sequence shown here is derived from an EMBL/GenBank/DDBJ whole genome shotgun (WGS) entry which is preliminary data.</text>
</comment>
<comment type="similarity">
    <text evidence="1">Belongs to the LysR transcriptional regulatory family.</text>
</comment>
<dbReference type="GO" id="GO:0006351">
    <property type="term" value="P:DNA-templated transcription"/>
    <property type="evidence" value="ECO:0007669"/>
    <property type="project" value="TreeGrafter"/>
</dbReference>
<evidence type="ECO:0000256" key="1">
    <source>
        <dbReference type="ARBA" id="ARBA00009437"/>
    </source>
</evidence>
<dbReference type="PANTHER" id="PTHR30537">
    <property type="entry name" value="HTH-TYPE TRANSCRIPTIONAL REGULATOR"/>
    <property type="match status" value="1"/>
</dbReference>
<dbReference type="InterPro" id="IPR005119">
    <property type="entry name" value="LysR_subst-bd"/>
</dbReference>
<accession>A0A841L9R0</accession>
<gene>
    <name evidence="3" type="ORF">FHS79_003475</name>
</gene>